<dbReference type="Proteomes" id="UP000646827">
    <property type="component" value="Unassembled WGS sequence"/>
</dbReference>
<dbReference type="EMBL" id="JAEPRB010000475">
    <property type="protein sequence ID" value="KAG2215939.1"/>
    <property type="molecule type" value="Genomic_DNA"/>
</dbReference>
<name>A0A8H7RQJ9_9FUNG</name>
<comment type="caution">
    <text evidence="1">The sequence shown here is derived from an EMBL/GenBank/DDBJ whole genome shotgun (WGS) entry which is preliminary data.</text>
</comment>
<dbReference type="AlphaFoldDB" id="A0A8H7RQJ9"/>
<evidence type="ECO:0000313" key="1">
    <source>
        <dbReference type="EMBL" id="KAG2215939.1"/>
    </source>
</evidence>
<proteinExistence type="predicted"/>
<accession>A0A8H7RQJ9</accession>
<dbReference type="OrthoDB" id="2292772at2759"/>
<sequence>MTSLYPAYKCNKGDWLKKAIDNDTYNPKFNESVDKAFNETKNKAFCKDKAQACLDRLREYEIVENQTRDSISRQVTNVLEGDNEVEYTFDLPNNSSFPITQHYLLLEFIVDHFYKELSVYLFSSRSATVRIGNGPIVVAIFHHIPKRQGKG</sequence>
<evidence type="ECO:0000313" key="2">
    <source>
        <dbReference type="Proteomes" id="UP000646827"/>
    </source>
</evidence>
<reference evidence="1 2" key="1">
    <citation type="submission" date="2020-12" db="EMBL/GenBank/DDBJ databases">
        <title>Metabolic potential, ecology and presence of endohyphal bacteria is reflected in genomic diversity of Mucoromycotina.</title>
        <authorList>
            <person name="Muszewska A."/>
            <person name="Okrasinska A."/>
            <person name="Steczkiewicz K."/>
            <person name="Drgas O."/>
            <person name="Orlowska M."/>
            <person name="Perlinska-Lenart U."/>
            <person name="Aleksandrzak-Piekarczyk T."/>
            <person name="Szatraj K."/>
            <person name="Zielenkiewicz U."/>
            <person name="Pilsyk S."/>
            <person name="Malc E."/>
            <person name="Mieczkowski P."/>
            <person name="Kruszewska J.S."/>
            <person name="Biernat P."/>
            <person name="Pawlowska J."/>
        </authorList>
    </citation>
    <scope>NUCLEOTIDE SEQUENCE [LARGE SCALE GENOMIC DNA]</scope>
    <source>
        <strain evidence="1 2">CBS 142.35</strain>
    </source>
</reference>
<keyword evidence="2" id="KW-1185">Reference proteome</keyword>
<organism evidence="1 2">
    <name type="scientific">Circinella minor</name>
    <dbReference type="NCBI Taxonomy" id="1195481"/>
    <lineage>
        <taxon>Eukaryota</taxon>
        <taxon>Fungi</taxon>
        <taxon>Fungi incertae sedis</taxon>
        <taxon>Mucoromycota</taxon>
        <taxon>Mucoromycotina</taxon>
        <taxon>Mucoromycetes</taxon>
        <taxon>Mucorales</taxon>
        <taxon>Lichtheimiaceae</taxon>
        <taxon>Circinella</taxon>
    </lineage>
</organism>
<protein>
    <submittedName>
        <fullName evidence="1">Uncharacterized protein</fullName>
    </submittedName>
</protein>
<gene>
    <name evidence="1" type="ORF">INT45_001781</name>
</gene>